<proteinExistence type="predicted"/>
<reference evidence="1 2" key="1">
    <citation type="submission" date="2017-05" db="EMBL/GenBank/DDBJ databases">
        <title>Vagococcus spp. assemblies.</title>
        <authorList>
            <person name="Gulvik C.A."/>
        </authorList>
    </citation>
    <scope>NUCLEOTIDE SEQUENCE [LARGE SCALE GENOMIC DNA]</scope>
    <source>
        <strain evidence="1 2">CCUG 41755</strain>
    </source>
</reference>
<dbReference type="AlphaFoldDB" id="A0A430A558"/>
<sequence length="94" mass="11017">MDIKKLEDALDKNGIKLPCRIKFYLSRKDGKQSVGFAEHKRSKCKIENVKFSDLKIMFWDCTEGAVLDVEDIETSEELAEKLDYLDEKWRISNE</sequence>
<evidence type="ECO:0000313" key="2">
    <source>
        <dbReference type="Proteomes" id="UP000287101"/>
    </source>
</evidence>
<dbReference type="Proteomes" id="UP000287101">
    <property type="component" value="Unassembled WGS sequence"/>
</dbReference>
<comment type="caution">
    <text evidence="1">The sequence shown here is derived from an EMBL/GenBank/DDBJ whole genome shotgun (WGS) entry which is preliminary data.</text>
</comment>
<name>A0A430A558_9ENTE</name>
<dbReference type="RefSeq" id="WP_126832330.1">
    <property type="nucleotide sequence ID" value="NZ_CBCRYB010000005.1"/>
</dbReference>
<protein>
    <submittedName>
        <fullName evidence="1">Uncharacterized protein</fullName>
    </submittedName>
</protein>
<dbReference type="EMBL" id="NGJY01000004">
    <property type="protein sequence ID" value="RSU01945.1"/>
    <property type="molecule type" value="Genomic_DNA"/>
</dbReference>
<evidence type="ECO:0000313" key="1">
    <source>
        <dbReference type="EMBL" id="RSU01945.1"/>
    </source>
</evidence>
<accession>A0A430A558</accession>
<gene>
    <name evidence="1" type="ORF">CBF31_09260</name>
</gene>
<organism evidence="1 2">
    <name type="scientific">Vagococcus fessus</name>
    <dbReference type="NCBI Taxonomy" id="120370"/>
    <lineage>
        <taxon>Bacteria</taxon>
        <taxon>Bacillati</taxon>
        <taxon>Bacillota</taxon>
        <taxon>Bacilli</taxon>
        <taxon>Lactobacillales</taxon>
        <taxon>Enterococcaceae</taxon>
        <taxon>Vagococcus</taxon>
    </lineage>
</organism>
<keyword evidence="2" id="KW-1185">Reference proteome</keyword>